<feature type="non-terminal residue" evidence="1">
    <location>
        <position position="150"/>
    </location>
</feature>
<dbReference type="EMBL" id="JAGETO010000265">
    <property type="protein sequence ID" value="MBO2029754.1"/>
    <property type="molecule type" value="Genomic_DNA"/>
</dbReference>
<comment type="caution">
    <text evidence="1">The sequence shown here is derived from an EMBL/GenBank/DDBJ whole genome shotgun (WGS) entry which is preliminary data.</text>
</comment>
<dbReference type="AlphaFoldDB" id="A0A939SST3"/>
<proteinExistence type="predicted"/>
<protein>
    <submittedName>
        <fullName evidence="1">Uncharacterized protein</fullName>
    </submittedName>
</protein>
<reference evidence="1" key="1">
    <citation type="submission" date="2021-03" db="EMBL/GenBank/DDBJ databases">
        <title>Molecular epidemiology and mechanisms of colistin and carbapenem resistance in Enterobacteriaceae from clinical isolates, the environment and porcine samples in Pretoria, South Africa.</title>
        <authorList>
            <person name="Bogoshi D."/>
            <person name="Mbelle N.M."/>
            <person name="Naidoo V."/>
            <person name="Osei Sekyere J."/>
        </authorList>
    </citation>
    <scope>NUCLEOTIDE SEQUENCE</scope>
    <source>
        <strain evidence="1">C034</strain>
    </source>
</reference>
<sequence length="150" mass="16847">MLYRLLLMNPATSLFDANVTLTSAIEFDRSEPCTVIFPRITVTNTNFLPRLTTYPNHKITGTTFRTKQCSAVNRWNVGAHQTMAVEMAVHDTLSSGPSYEPFVALMAAIESFNRERQKLWGMNILTNAHNLNSAMRYGIEIDCNVDGSLD</sequence>
<dbReference type="Proteomes" id="UP000664620">
    <property type="component" value="Unassembled WGS sequence"/>
</dbReference>
<gene>
    <name evidence="1" type="ORF">J4734_29385</name>
</gene>
<evidence type="ECO:0000313" key="1">
    <source>
        <dbReference type="EMBL" id="MBO2029754.1"/>
    </source>
</evidence>
<evidence type="ECO:0000313" key="2">
    <source>
        <dbReference type="Proteomes" id="UP000664620"/>
    </source>
</evidence>
<accession>A0A939SST3</accession>
<organism evidence="1 2">
    <name type="scientific">Klebsiella pneumoniae</name>
    <dbReference type="NCBI Taxonomy" id="573"/>
    <lineage>
        <taxon>Bacteria</taxon>
        <taxon>Pseudomonadati</taxon>
        <taxon>Pseudomonadota</taxon>
        <taxon>Gammaproteobacteria</taxon>
        <taxon>Enterobacterales</taxon>
        <taxon>Enterobacteriaceae</taxon>
        <taxon>Klebsiella/Raoultella group</taxon>
        <taxon>Klebsiella</taxon>
        <taxon>Klebsiella pneumoniae complex</taxon>
    </lineage>
</organism>
<name>A0A939SST3_KLEPN</name>